<evidence type="ECO:0000313" key="2">
    <source>
        <dbReference type="EMBL" id="MFC5887899.1"/>
    </source>
</evidence>
<protein>
    <submittedName>
        <fullName evidence="2">DUF6879 family protein</fullName>
    </submittedName>
</protein>
<reference evidence="3" key="1">
    <citation type="journal article" date="2019" name="Int. J. Syst. Evol. Microbiol.">
        <title>The Global Catalogue of Microorganisms (GCM) 10K type strain sequencing project: providing services to taxonomists for standard genome sequencing and annotation.</title>
        <authorList>
            <consortium name="The Broad Institute Genomics Platform"/>
            <consortium name="The Broad Institute Genome Sequencing Center for Infectious Disease"/>
            <person name="Wu L."/>
            <person name="Ma J."/>
        </authorList>
    </citation>
    <scope>NUCLEOTIDE SEQUENCE [LARGE SCALE GENOMIC DNA]</scope>
    <source>
        <strain evidence="3">CGMCC 4.1469</strain>
    </source>
</reference>
<dbReference type="EMBL" id="JBHSOD010000032">
    <property type="protein sequence ID" value="MFC5887899.1"/>
    <property type="molecule type" value="Genomic_DNA"/>
</dbReference>
<dbReference type="RefSeq" id="WP_345330510.1">
    <property type="nucleotide sequence ID" value="NZ_BAAAVH010000120.1"/>
</dbReference>
<gene>
    <name evidence="2" type="ORF">ACFP0N_23310</name>
</gene>
<proteinExistence type="predicted"/>
<dbReference type="InterPro" id="IPR049244">
    <property type="entry name" value="DUF6879"/>
</dbReference>
<sequence length="172" mass="20003">MQPPAREALAVARKSAVHLEMRDSYMRDDPSFIGWQRGHRPDRADRGSWWLSWHDVVSAAVARGVTVRRARIVSEPISDYVRYEYDGTFANLAAGELVRWLPRRQTRDLALPGMDFWLFDDETVLFHHFTGEGQLDVDGREYVTDNVLAERCGSAFESVWERAIPHERYRPR</sequence>
<organism evidence="2 3">
    <name type="scientific">Kitasatospora aburaviensis</name>
    <dbReference type="NCBI Taxonomy" id="67265"/>
    <lineage>
        <taxon>Bacteria</taxon>
        <taxon>Bacillati</taxon>
        <taxon>Actinomycetota</taxon>
        <taxon>Actinomycetes</taxon>
        <taxon>Kitasatosporales</taxon>
        <taxon>Streptomycetaceae</taxon>
        <taxon>Kitasatospora</taxon>
    </lineage>
</organism>
<accession>A0ABW1F410</accession>
<comment type="caution">
    <text evidence="2">The sequence shown here is derived from an EMBL/GenBank/DDBJ whole genome shotgun (WGS) entry which is preliminary data.</text>
</comment>
<dbReference type="Pfam" id="PF21806">
    <property type="entry name" value="DUF6879"/>
    <property type="match status" value="1"/>
</dbReference>
<dbReference type="Proteomes" id="UP001596067">
    <property type="component" value="Unassembled WGS sequence"/>
</dbReference>
<feature type="domain" description="DUF6879" evidence="1">
    <location>
        <begin position="8"/>
        <end position="170"/>
    </location>
</feature>
<evidence type="ECO:0000313" key="3">
    <source>
        <dbReference type="Proteomes" id="UP001596067"/>
    </source>
</evidence>
<keyword evidence="3" id="KW-1185">Reference proteome</keyword>
<evidence type="ECO:0000259" key="1">
    <source>
        <dbReference type="Pfam" id="PF21806"/>
    </source>
</evidence>
<name>A0ABW1F410_9ACTN</name>